<reference evidence="11 12" key="1">
    <citation type="submission" date="2022-04" db="EMBL/GenBank/DDBJ databases">
        <title>Positive selection, recombination, and allopatry shape intraspecific diversity of widespread and dominant cyanobacteria.</title>
        <authorList>
            <person name="Wei J."/>
            <person name="Shu W."/>
            <person name="Hu C."/>
        </authorList>
    </citation>
    <scope>NUCLEOTIDE SEQUENCE [LARGE SCALE GENOMIC DNA]</scope>
    <source>
        <strain evidence="11 12">GB2-A4</strain>
    </source>
</reference>
<comment type="catalytic activity">
    <reaction evidence="1">
        <text>ATP + protein L-histidine = ADP + protein N-phospho-L-histidine.</text>
        <dbReference type="EC" id="2.7.13.3"/>
    </reaction>
</comment>
<dbReference type="RefSeq" id="WP_190441812.1">
    <property type="nucleotide sequence ID" value="NZ_JAMPKM010000008.1"/>
</dbReference>
<dbReference type="Gene3D" id="1.10.287.130">
    <property type="match status" value="1"/>
</dbReference>
<dbReference type="InterPro" id="IPR005467">
    <property type="entry name" value="His_kinase_dom"/>
</dbReference>
<evidence type="ECO:0000256" key="6">
    <source>
        <dbReference type="ARBA" id="ARBA00023012"/>
    </source>
</evidence>
<evidence type="ECO:0000259" key="10">
    <source>
        <dbReference type="PROSITE" id="PS50113"/>
    </source>
</evidence>
<dbReference type="PROSITE" id="PS50113">
    <property type="entry name" value="PAC"/>
    <property type="match status" value="1"/>
</dbReference>
<evidence type="ECO:0000259" key="8">
    <source>
        <dbReference type="PROSITE" id="PS50109"/>
    </source>
</evidence>
<feature type="coiled-coil region" evidence="7">
    <location>
        <begin position="14"/>
        <end position="70"/>
    </location>
</feature>
<dbReference type="InterPro" id="IPR000700">
    <property type="entry name" value="PAS-assoc_C"/>
</dbReference>
<dbReference type="InterPro" id="IPR013656">
    <property type="entry name" value="PAS_4"/>
</dbReference>
<evidence type="ECO:0000259" key="9">
    <source>
        <dbReference type="PROSITE" id="PS50112"/>
    </source>
</evidence>
<evidence type="ECO:0000256" key="3">
    <source>
        <dbReference type="ARBA" id="ARBA00022553"/>
    </source>
</evidence>
<keyword evidence="4" id="KW-0808">Transferase</keyword>
<dbReference type="NCBIfam" id="TIGR00229">
    <property type="entry name" value="sensory_box"/>
    <property type="match status" value="1"/>
</dbReference>
<gene>
    <name evidence="11" type="ORF">NC998_14815</name>
</gene>
<feature type="domain" description="PAS" evidence="9">
    <location>
        <begin position="77"/>
        <end position="147"/>
    </location>
</feature>
<keyword evidence="7" id="KW-0175">Coiled coil</keyword>
<evidence type="ECO:0000256" key="5">
    <source>
        <dbReference type="ARBA" id="ARBA00022777"/>
    </source>
</evidence>
<keyword evidence="12" id="KW-1185">Reference proteome</keyword>
<keyword evidence="3" id="KW-0597">Phosphoprotein</keyword>
<protein>
    <recommendedName>
        <fullName evidence="2">histidine kinase</fullName>
        <ecNumber evidence="2">2.7.13.3</ecNumber>
    </recommendedName>
</protein>
<dbReference type="InterPro" id="IPR036890">
    <property type="entry name" value="HATPase_C_sf"/>
</dbReference>
<dbReference type="PROSITE" id="PS50112">
    <property type="entry name" value="PAS"/>
    <property type="match status" value="1"/>
</dbReference>
<dbReference type="Gene3D" id="3.30.450.20">
    <property type="entry name" value="PAS domain"/>
    <property type="match status" value="1"/>
</dbReference>
<dbReference type="Pfam" id="PF08448">
    <property type="entry name" value="PAS_4"/>
    <property type="match status" value="1"/>
</dbReference>
<dbReference type="SUPFAM" id="SSF47384">
    <property type="entry name" value="Homodimeric domain of signal transducing histidine kinase"/>
    <property type="match status" value="1"/>
</dbReference>
<dbReference type="GO" id="GO:0005524">
    <property type="term" value="F:ATP binding"/>
    <property type="evidence" value="ECO:0007669"/>
    <property type="project" value="UniProtKB-KW"/>
</dbReference>
<feature type="domain" description="PAC" evidence="10">
    <location>
        <begin position="150"/>
        <end position="203"/>
    </location>
</feature>
<sequence length="446" mass="50389">MNAKCNESMLAQRLEVVTQHAEKLVDKAQNLLEQHPEILIECLTELQLALEELRVAEEELCQQNEELQIARAVIEIERQRYLDLFESAPDGYLVTDLYGVVQEANQAAARLLNIDPMYLVGKPIASFVPEEARRGFRSVVNQLPQISRVQEWEVQLQGWRGDRFDAALTVEAARCPSDGKAIALRWLVRDITSRKQAEAKIQQLQMQNLHLVEADRLKSQFMATMSHELRTPMNAILGFSDLLLRQFDPGQQGQQRAMLECIFRNGKHLLGMIEEILDFSKLEENHLKLKLEVLDLAQLVQATAAEMSALAEEKHLKFKLHVAQPNIAIVNDSGRLRQILINLVSNAIKFTDSGSVYLEVHELSRERIVITVSDTGMGIDPVNQAHIFEAFRQLDQSIARRHNGTGLGLSITNALVQLMQGKITVESQLGRGSTFRVELPRRLSLG</sequence>
<name>A0ABV0J9C0_9CYAN</name>
<comment type="caution">
    <text evidence="11">The sequence shown here is derived from an EMBL/GenBank/DDBJ whole genome shotgun (WGS) entry which is preliminary data.</text>
</comment>
<accession>A0ABV0J9C0</accession>
<keyword evidence="11" id="KW-0547">Nucleotide-binding</keyword>
<dbReference type="InterPro" id="IPR003661">
    <property type="entry name" value="HisK_dim/P_dom"/>
</dbReference>
<dbReference type="SUPFAM" id="SSF55785">
    <property type="entry name" value="PYP-like sensor domain (PAS domain)"/>
    <property type="match status" value="1"/>
</dbReference>
<evidence type="ECO:0000313" key="11">
    <source>
        <dbReference type="EMBL" id="MEP0818370.1"/>
    </source>
</evidence>
<dbReference type="SUPFAM" id="SSF55874">
    <property type="entry name" value="ATPase domain of HSP90 chaperone/DNA topoisomerase II/histidine kinase"/>
    <property type="match status" value="1"/>
</dbReference>
<dbReference type="InterPro" id="IPR000014">
    <property type="entry name" value="PAS"/>
</dbReference>
<dbReference type="InterPro" id="IPR003594">
    <property type="entry name" value="HATPase_dom"/>
</dbReference>
<dbReference type="PRINTS" id="PR00344">
    <property type="entry name" value="BCTRLSENSOR"/>
</dbReference>
<dbReference type="SMART" id="SM00388">
    <property type="entry name" value="HisKA"/>
    <property type="match status" value="1"/>
</dbReference>
<dbReference type="SMART" id="SM00091">
    <property type="entry name" value="PAS"/>
    <property type="match status" value="1"/>
</dbReference>
<dbReference type="PROSITE" id="PS50109">
    <property type="entry name" value="HIS_KIN"/>
    <property type="match status" value="1"/>
</dbReference>
<keyword evidence="11" id="KW-0067">ATP-binding</keyword>
<evidence type="ECO:0000256" key="7">
    <source>
        <dbReference type="SAM" id="Coils"/>
    </source>
</evidence>
<proteinExistence type="predicted"/>
<dbReference type="Pfam" id="PF00512">
    <property type="entry name" value="HisKA"/>
    <property type="match status" value="1"/>
</dbReference>
<dbReference type="CDD" id="cd16922">
    <property type="entry name" value="HATPase_EvgS-ArcB-TorS-like"/>
    <property type="match status" value="1"/>
</dbReference>
<evidence type="ECO:0000313" key="12">
    <source>
        <dbReference type="Proteomes" id="UP001464891"/>
    </source>
</evidence>
<dbReference type="InterPro" id="IPR004358">
    <property type="entry name" value="Sig_transdc_His_kin-like_C"/>
</dbReference>
<evidence type="ECO:0000256" key="2">
    <source>
        <dbReference type="ARBA" id="ARBA00012438"/>
    </source>
</evidence>
<keyword evidence="5" id="KW-0418">Kinase</keyword>
<dbReference type="Gene3D" id="3.30.565.10">
    <property type="entry name" value="Histidine kinase-like ATPase, C-terminal domain"/>
    <property type="match status" value="1"/>
</dbReference>
<dbReference type="Pfam" id="PF02518">
    <property type="entry name" value="HATPase_c"/>
    <property type="match status" value="1"/>
</dbReference>
<evidence type="ECO:0000256" key="1">
    <source>
        <dbReference type="ARBA" id="ARBA00000085"/>
    </source>
</evidence>
<dbReference type="CDD" id="cd00130">
    <property type="entry name" value="PAS"/>
    <property type="match status" value="1"/>
</dbReference>
<dbReference type="EC" id="2.7.13.3" evidence="2"/>
<dbReference type="SMART" id="SM00387">
    <property type="entry name" value="HATPase_c"/>
    <property type="match status" value="1"/>
</dbReference>
<dbReference type="CDD" id="cd00082">
    <property type="entry name" value="HisKA"/>
    <property type="match status" value="1"/>
</dbReference>
<keyword evidence="6" id="KW-0902">Two-component regulatory system</keyword>
<organism evidence="11 12">
    <name type="scientific">Trichocoleus desertorum GB2-A4</name>
    <dbReference type="NCBI Taxonomy" id="2933944"/>
    <lineage>
        <taxon>Bacteria</taxon>
        <taxon>Bacillati</taxon>
        <taxon>Cyanobacteriota</taxon>
        <taxon>Cyanophyceae</taxon>
        <taxon>Leptolyngbyales</taxon>
        <taxon>Trichocoleusaceae</taxon>
        <taxon>Trichocoleus</taxon>
    </lineage>
</organism>
<dbReference type="Proteomes" id="UP001464891">
    <property type="component" value="Unassembled WGS sequence"/>
</dbReference>
<evidence type="ECO:0000256" key="4">
    <source>
        <dbReference type="ARBA" id="ARBA00022679"/>
    </source>
</evidence>
<feature type="domain" description="Histidine kinase" evidence="8">
    <location>
        <begin position="224"/>
        <end position="443"/>
    </location>
</feature>
<dbReference type="InterPro" id="IPR036097">
    <property type="entry name" value="HisK_dim/P_sf"/>
</dbReference>
<dbReference type="EMBL" id="JAMPKM010000008">
    <property type="protein sequence ID" value="MEP0818370.1"/>
    <property type="molecule type" value="Genomic_DNA"/>
</dbReference>
<dbReference type="InterPro" id="IPR035965">
    <property type="entry name" value="PAS-like_dom_sf"/>
</dbReference>
<dbReference type="PANTHER" id="PTHR43047">
    <property type="entry name" value="TWO-COMPONENT HISTIDINE PROTEIN KINASE"/>
    <property type="match status" value="1"/>
</dbReference>